<gene>
    <name evidence="3" type="ORF">ACFODX_02290</name>
</gene>
<feature type="transmembrane region" description="Helical" evidence="1">
    <location>
        <begin position="124"/>
        <end position="152"/>
    </location>
</feature>
<dbReference type="Proteomes" id="UP001595555">
    <property type="component" value="Unassembled WGS sequence"/>
</dbReference>
<protein>
    <submittedName>
        <fullName evidence="3">DUF418 domain-containing protein</fullName>
    </submittedName>
</protein>
<feature type="domain" description="DUF418" evidence="2">
    <location>
        <begin position="249"/>
        <end position="411"/>
    </location>
</feature>
<keyword evidence="4" id="KW-1185">Reference proteome</keyword>
<organism evidence="3 4">
    <name type="scientific">Cellvibrio fontiphilus</name>
    <dbReference type="NCBI Taxonomy" id="1815559"/>
    <lineage>
        <taxon>Bacteria</taxon>
        <taxon>Pseudomonadati</taxon>
        <taxon>Pseudomonadota</taxon>
        <taxon>Gammaproteobacteria</taxon>
        <taxon>Cellvibrionales</taxon>
        <taxon>Cellvibrionaceae</taxon>
        <taxon>Cellvibrio</taxon>
    </lineage>
</organism>
<feature type="transmembrane region" description="Helical" evidence="1">
    <location>
        <begin position="164"/>
        <end position="184"/>
    </location>
</feature>
<evidence type="ECO:0000256" key="1">
    <source>
        <dbReference type="SAM" id="Phobius"/>
    </source>
</evidence>
<evidence type="ECO:0000313" key="3">
    <source>
        <dbReference type="EMBL" id="MFC3114368.1"/>
    </source>
</evidence>
<evidence type="ECO:0000259" key="2">
    <source>
        <dbReference type="Pfam" id="PF04235"/>
    </source>
</evidence>
<feature type="transmembrane region" description="Helical" evidence="1">
    <location>
        <begin position="294"/>
        <end position="315"/>
    </location>
</feature>
<feature type="transmembrane region" description="Helical" evidence="1">
    <location>
        <begin position="374"/>
        <end position="393"/>
    </location>
</feature>
<comment type="caution">
    <text evidence="3">The sequence shown here is derived from an EMBL/GenBank/DDBJ whole genome shotgun (WGS) entry which is preliminary data.</text>
</comment>
<name>A0ABV7FEM9_9GAMM</name>
<dbReference type="Pfam" id="PF04235">
    <property type="entry name" value="DUF418"/>
    <property type="match status" value="1"/>
</dbReference>
<feature type="transmembrane region" description="Helical" evidence="1">
    <location>
        <begin position="75"/>
        <end position="103"/>
    </location>
</feature>
<dbReference type="EMBL" id="JBHRTF010000002">
    <property type="protein sequence ID" value="MFC3114368.1"/>
    <property type="molecule type" value="Genomic_DNA"/>
</dbReference>
<feature type="transmembrane region" description="Helical" evidence="1">
    <location>
        <begin position="335"/>
        <end position="362"/>
    </location>
</feature>
<dbReference type="InterPro" id="IPR007349">
    <property type="entry name" value="DUF418"/>
</dbReference>
<dbReference type="PANTHER" id="PTHR30590:SF2">
    <property type="entry name" value="INNER MEMBRANE PROTEIN"/>
    <property type="match status" value="1"/>
</dbReference>
<sequence length="411" mass="46567">MHDDITPAPIPVHASSTRSNAEIAQPVRMRMPSLDLLRGIAVLGILLVNIYSFALPEMVRVEPLFLPDYNAREQLLWYLIYFFADGKFIALLSLAFGASLWFFAHDKASLSLSRLNQLQRRRSLSLLGLGAAHAYLLWDGDVLVTYALFSFLVWRWRVWSDNRLIAVALCLFALQTLLYGSLLLMPADAWQSISDMFNEQALQQELAHYQQGWWQQTPQRISKAFEMQLATVFGGWFPASMMLIGVVLARRGVFSGSTLVSPTNLWGISLGAASLMLLVVLLNRSQGFVSQFALTLGIQLQMCASGLMAIVYALWICRWAQCGNLSHIGAWLRAALVAVGRMALTIYLMQTLIFTGLFYGYGLGWFGQWPLSQLLLLILAVWLCQMIFAFFWLRYCHAGPVETIWRRMIYR</sequence>
<keyword evidence="1" id="KW-1133">Transmembrane helix</keyword>
<keyword evidence="1" id="KW-0472">Membrane</keyword>
<feature type="transmembrane region" description="Helical" evidence="1">
    <location>
        <begin position="229"/>
        <end position="253"/>
    </location>
</feature>
<proteinExistence type="predicted"/>
<feature type="transmembrane region" description="Helical" evidence="1">
    <location>
        <begin position="265"/>
        <end position="282"/>
    </location>
</feature>
<dbReference type="InterPro" id="IPR052529">
    <property type="entry name" value="Bact_Transport_Assoc"/>
</dbReference>
<dbReference type="PANTHER" id="PTHR30590">
    <property type="entry name" value="INNER MEMBRANE PROTEIN"/>
    <property type="match status" value="1"/>
</dbReference>
<feature type="transmembrane region" description="Helical" evidence="1">
    <location>
        <begin position="36"/>
        <end position="55"/>
    </location>
</feature>
<keyword evidence="1" id="KW-0812">Transmembrane</keyword>
<reference evidence="4" key="1">
    <citation type="journal article" date="2019" name="Int. J. Syst. Evol. Microbiol.">
        <title>The Global Catalogue of Microorganisms (GCM) 10K type strain sequencing project: providing services to taxonomists for standard genome sequencing and annotation.</title>
        <authorList>
            <consortium name="The Broad Institute Genomics Platform"/>
            <consortium name="The Broad Institute Genome Sequencing Center for Infectious Disease"/>
            <person name="Wu L."/>
            <person name="Ma J."/>
        </authorList>
    </citation>
    <scope>NUCLEOTIDE SEQUENCE [LARGE SCALE GENOMIC DNA]</scope>
    <source>
        <strain evidence="4">KCTC 52237</strain>
    </source>
</reference>
<evidence type="ECO:0000313" key="4">
    <source>
        <dbReference type="Proteomes" id="UP001595555"/>
    </source>
</evidence>
<dbReference type="RefSeq" id="WP_378115647.1">
    <property type="nucleotide sequence ID" value="NZ_JBHRTF010000002.1"/>
</dbReference>
<accession>A0ABV7FEM9</accession>